<evidence type="ECO:0000256" key="8">
    <source>
        <dbReference type="PIRSR" id="PIRSR602403-1"/>
    </source>
</evidence>
<evidence type="ECO:0000313" key="11">
    <source>
        <dbReference type="EMBL" id="KAF7191924.1"/>
    </source>
</evidence>
<evidence type="ECO:0000256" key="3">
    <source>
        <dbReference type="ARBA" id="ARBA00022617"/>
    </source>
</evidence>
<evidence type="ECO:0000256" key="9">
    <source>
        <dbReference type="RuleBase" id="RU000461"/>
    </source>
</evidence>
<evidence type="ECO:0000313" key="12">
    <source>
        <dbReference type="Proteomes" id="UP000660729"/>
    </source>
</evidence>
<evidence type="ECO:0000256" key="2">
    <source>
        <dbReference type="ARBA" id="ARBA00010617"/>
    </source>
</evidence>
<keyword evidence="10" id="KW-0812">Transmembrane</keyword>
<keyword evidence="3 8" id="KW-0349">Heme</keyword>
<dbReference type="Proteomes" id="UP000660729">
    <property type="component" value="Unassembled WGS sequence"/>
</dbReference>
<keyword evidence="12" id="KW-1185">Reference proteome</keyword>
<name>A0A8H6VL11_9PEZI</name>
<dbReference type="OrthoDB" id="1844152at2759"/>
<dbReference type="GO" id="GO:0020037">
    <property type="term" value="F:heme binding"/>
    <property type="evidence" value="ECO:0007669"/>
    <property type="project" value="InterPro"/>
</dbReference>
<dbReference type="PROSITE" id="PS00086">
    <property type="entry name" value="CYTOCHROME_P450"/>
    <property type="match status" value="1"/>
</dbReference>
<feature type="transmembrane region" description="Helical" evidence="10">
    <location>
        <begin position="12"/>
        <end position="28"/>
    </location>
</feature>
<evidence type="ECO:0000256" key="4">
    <source>
        <dbReference type="ARBA" id="ARBA00022723"/>
    </source>
</evidence>
<dbReference type="Gene3D" id="1.10.630.10">
    <property type="entry name" value="Cytochrome P450"/>
    <property type="match status" value="1"/>
</dbReference>
<dbReference type="Pfam" id="PF00067">
    <property type="entry name" value="p450"/>
    <property type="match status" value="1"/>
</dbReference>
<keyword evidence="10" id="KW-1133">Transmembrane helix</keyword>
<dbReference type="InterPro" id="IPR017972">
    <property type="entry name" value="Cyt_P450_CS"/>
</dbReference>
<dbReference type="AlphaFoldDB" id="A0A8H6VL11"/>
<gene>
    <name evidence="11" type="ORF">HII31_06734</name>
</gene>
<keyword evidence="6 8" id="KW-0408">Iron</keyword>
<comment type="similarity">
    <text evidence="2 9">Belongs to the cytochrome P450 family.</text>
</comment>
<comment type="cofactor">
    <cofactor evidence="1 8">
        <name>heme</name>
        <dbReference type="ChEBI" id="CHEBI:30413"/>
    </cofactor>
</comment>
<reference evidence="11" key="1">
    <citation type="submission" date="2020-04" db="EMBL/GenBank/DDBJ databases">
        <title>Draft genome resource of the tomato pathogen Pseudocercospora fuligena.</title>
        <authorList>
            <person name="Zaccaron A."/>
        </authorList>
    </citation>
    <scope>NUCLEOTIDE SEQUENCE</scope>
    <source>
        <strain evidence="11">PF001</strain>
    </source>
</reference>
<dbReference type="CDD" id="cd11041">
    <property type="entry name" value="CYP503A1-like"/>
    <property type="match status" value="1"/>
</dbReference>
<dbReference type="SUPFAM" id="SSF48264">
    <property type="entry name" value="Cytochrome P450"/>
    <property type="match status" value="1"/>
</dbReference>
<keyword evidence="10" id="KW-0472">Membrane</keyword>
<organism evidence="11 12">
    <name type="scientific">Pseudocercospora fuligena</name>
    <dbReference type="NCBI Taxonomy" id="685502"/>
    <lineage>
        <taxon>Eukaryota</taxon>
        <taxon>Fungi</taxon>
        <taxon>Dikarya</taxon>
        <taxon>Ascomycota</taxon>
        <taxon>Pezizomycotina</taxon>
        <taxon>Dothideomycetes</taxon>
        <taxon>Dothideomycetidae</taxon>
        <taxon>Mycosphaerellales</taxon>
        <taxon>Mycosphaerellaceae</taxon>
        <taxon>Pseudocercospora</taxon>
    </lineage>
</organism>
<evidence type="ECO:0000256" key="6">
    <source>
        <dbReference type="ARBA" id="ARBA00023004"/>
    </source>
</evidence>
<keyword evidence="4 8" id="KW-0479">Metal-binding</keyword>
<keyword evidence="5 9" id="KW-0560">Oxidoreductase</keyword>
<evidence type="ECO:0000256" key="5">
    <source>
        <dbReference type="ARBA" id="ARBA00023002"/>
    </source>
</evidence>
<keyword evidence="7 9" id="KW-0503">Monooxygenase</keyword>
<feature type="binding site" description="axial binding residue" evidence="8">
    <location>
        <position position="447"/>
    </location>
    <ligand>
        <name>heme</name>
        <dbReference type="ChEBI" id="CHEBI:30413"/>
    </ligand>
    <ligandPart>
        <name>Fe</name>
        <dbReference type="ChEBI" id="CHEBI:18248"/>
    </ligandPart>
</feature>
<dbReference type="PANTHER" id="PTHR46206">
    <property type="entry name" value="CYTOCHROME P450"/>
    <property type="match status" value="1"/>
</dbReference>
<evidence type="ECO:0000256" key="1">
    <source>
        <dbReference type="ARBA" id="ARBA00001971"/>
    </source>
</evidence>
<dbReference type="InterPro" id="IPR002403">
    <property type="entry name" value="Cyt_P450_E_grp-IV"/>
</dbReference>
<accession>A0A8H6VL11</accession>
<dbReference type="PRINTS" id="PR00465">
    <property type="entry name" value="EP450IV"/>
</dbReference>
<evidence type="ECO:0000256" key="10">
    <source>
        <dbReference type="SAM" id="Phobius"/>
    </source>
</evidence>
<dbReference type="GO" id="GO:0005506">
    <property type="term" value="F:iron ion binding"/>
    <property type="evidence" value="ECO:0007669"/>
    <property type="project" value="InterPro"/>
</dbReference>
<comment type="caution">
    <text evidence="11">The sequence shown here is derived from an EMBL/GenBank/DDBJ whole genome shotgun (WGS) entry which is preliminary data.</text>
</comment>
<evidence type="ECO:0000256" key="7">
    <source>
        <dbReference type="ARBA" id="ARBA00023033"/>
    </source>
</evidence>
<dbReference type="PANTHER" id="PTHR46206:SF2">
    <property type="entry name" value="CYTOCHROME P450 MONOOXYGENASE AUSG-RELATED"/>
    <property type="match status" value="1"/>
</dbReference>
<proteinExistence type="inferred from homology"/>
<dbReference type="GO" id="GO:0004497">
    <property type="term" value="F:monooxygenase activity"/>
    <property type="evidence" value="ECO:0007669"/>
    <property type="project" value="UniProtKB-KW"/>
</dbReference>
<protein>
    <submittedName>
        <fullName evidence="11">Cytochrome P450 monooxygenase</fullName>
    </submittedName>
</protein>
<dbReference type="InterPro" id="IPR036396">
    <property type="entry name" value="Cyt_P450_sf"/>
</dbReference>
<dbReference type="GO" id="GO:0016705">
    <property type="term" value="F:oxidoreductase activity, acting on paired donors, with incorporation or reduction of molecular oxygen"/>
    <property type="evidence" value="ECO:0007669"/>
    <property type="project" value="InterPro"/>
</dbReference>
<dbReference type="InterPro" id="IPR001128">
    <property type="entry name" value="Cyt_P450"/>
</dbReference>
<sequence length="515" mass="59082">MDPTYLTLHSQAYYFLLFALIIALLIYVPRELYKSWRQSRPLPGLPLITLDGLNAKDSWIKHAEKVVQKGFDQCGDEPFQIMTGTGPKVILRARYLEEVSRNKATSLTEALRPDFMLEHPGFEGMAFSFNNPKTLPEVVRTKLTQSLGIITEDLVEEATDSIHDIFGESEEWQTTKIKSDALQMVARLSSRVFMGKPLCRDQRWLDIAKGYTVHIFSVQRELRKISTWTRPIQYWFTKSCTEIRKEYRDATNLINDEVARRDVEAKSALAAGKKPAKKADAIAWFVEYTNGTMSIKDLVDAQLSLTVAAIHTTSEATCVALQHLCLHPEYFEPLRKEMISVLSESGWAKTSLYKLSLLDSFLKESQRHDRGRTSILRYLTSPLTLSSGLHLPSGTRIILESKFWDPNIYPDPTQFNPYRFLNAEKGKWSYVSTNSEHSGFGMGEHACPGRFFVANEIKIAMCFMLLKYEWEFCPEVGHVKPLRFEGVNSVDPKTVLRFRRRREEIDLENLPMSVR</sequence>
<dbReference type="EMBL" id="JABCIY010000153">
    <property type="protein sequence ID" value="KAF7191924.1"/>
    <property type="molecule type" value="Genomic_DNA"/>
</dbReference>